<dbReference type="OrthoDB" id="9909646at2759"/>
<dbReference type="Ensembl" id="ENSLLET00000022813.1">
    <property type="protein sequence ID" value="ENSLLEP00000021961.1"/>
    <property type="gene ID" value="ENSLLEG00000013945.1"/>
</dbReference>
<keyword evidence="4" id="KW-1185">Reference proteome</keyword>
<accession>A0A8C5N4P2</accession>
<evidence type="ECO:0000313" key="3">
    <source>
        <dbReference type="Ensembl" id="ENSLLEP00000021961.1"/>
    </source>
</evidence>
<comment type="similarity">
    <text evidence="1">Belongs to the transposase 22 family.</text>
</comment>
<name>A0A8C5N4P2_9ANUR</name>
<dbReference type="InterPro" id="IPR004244">
    <property type="entry name" value="Transposase_22"/>
</dbReference>
<dbReference type="GeneTree" id="ENSGT01010000228655"/>
<feature type="region of interest" description="Disordered" evidence="2">
    <location>
        <begin position="1"/>
        <end position="54"/>
    </location>
</feature>
<dbReference type="Gene3D" id="3.30.70.1820">
    <property type="entry name" value="L1 transposable element, RRM domain"/>
    <property type="match status" value="1"/>
</dbReference>
<dbReference type="FunFam" id="3.30.70.1820:FF:000002">
    <property type="entry name" value="LINE-1 retrotransposable element ORF1 protein"/>
    <property type="match status" value="1"/>
</dbReference>
<feature type="region of interest" description="Disordered" evidence="2">
    <location>
        <begin position="298"/>
        <end position="324"/>
    </location>
</feature>
<evidence type="ECO:0000256" key="1">
    <source>
        <dbReference type="ARBA" id="ARBA00061640"/>
    </source>
</evidence>
<organism evidence="3 4">
    <name type="scientific">Leptobrachium leishanense</name>
    <name type="common">Leishan spiny toad</name>
    <dbReference type="NCBI Taxonomy" id="445787"/>
    <lineage>
        <taxon>Eukaryota</taxon>
        <taxon>Metazoa</taxon>
        <taxon>Chordata</taxon>
        <taxon>Craniata</taxon>
        <taxon>Vertebrata</taxon>
        <taxon>Euteleostomi</taxon>
        <taxon>Amphibia</taxon>
        <taxon>Batrachia</taxon>
        <taxon>Anura</taxon>
        <taxon>Pelobatoidea</taxon>
        <taxon>Megophryidae</taxon>
        <taxon>Leptobrachium</taxon>
    </lineage>
</organism>
<dbReference type="PANTHER" id="PTHR11505">
    <property type="entry name" value="L1 TRANSPOSABLE ELEMENT-RELATED"/>
    <property type="match status" value="1"/>
</dbReference>
<feature type="compositionally biased region" description="Polar residues" evidence="2">
    <location>
        <begin position="315"/>
        <end position="324"/>
    </location>
</feature>
<reference evidence="3" key="2">
    <citation type="submission" date="2025-09" db="UniProtKB">
        <authorList>
            <consortium name="Ensembl"/>
        </authorList>
    </citation>
    <scope>IDENTIFICATION</scope>
</reference>
<reference evidence="3" key="1">
    <citation type="submission" date="2025-08" db="UniProtKB">
        <authorList>
            <consortium name="Ensembl"/>
        </authorList>
    </citation>
    <scope>IDENTIFICATION</scope>
</reference>
<evidence type="ECO:0000313" key="4">
    <source>
        <dbReference type="Proteomes" id="UP000694569"/>
    </source>
</evidence>
<evidence type="ECO:0000256" key="2">
    <source>
        <dbReference type="SAM" id="MobiDB-lite"/>
    </source>
</evidence>
<evidence type="ECO:0008006" key="5">
    <source>
        <dbReference type="Google" id="ProtNLM"/>
    </source>
</evidence>
<sequence length="324" mass="36436">MPGPSKSAKTRDAAVAPLFTPRRTTASQDGGRPKSRPTSAGGSGDEDGGESDAGVSRADAVTIMSQMAEMRTFLAGEMDRNTKALQADILALGQRTSDLEGRTDELSGAYNSLIDHSNAMSHKVDYLETQLEDLTNRSRRNNLRIRGLPERAEDDPLGDFIVAMLRPLAPELPDHAWELDRAHRALRARSATDERPRDIIVRFLHFSTKELILKKNRTKPILYDGSPLQLFQDISPDTLRRRRSWKPVADLLRSHNVAFAWGHPFKILAFRNKRTYVLLPHSDPMKFFRALDIQPPEDFASPEGPTPPLPRLSREWSTVNHPHR</sequence>
<protein>
    <recommendedName>
        <fullName evidence="5">LINE-1 type transposase domain-containing protein 1</fullName>
    </recommendedName>
</protein>
<dbReference type="AlphaFoldDB" id="A0A8C5N4P2"/>
<proteinExistence type="inferred from homology"/>
<dbReference type="Proteomes" id="UP000694569">
    <property type="component" value="Unplaced"/>
</dbReference>